<protein>
    <recommendedName>
        <fullName evidence="5">Mid2 domain-containing protein</fullName>
    </recommendedName>
</protein>
<dbReference type="OrthoDB" id="5215637at2759"/>
<gene>
    <name evidence="4" type="ORF">K489DRAFT_368874</name>
</gene>
<name>A0A6J3M7Q9_9PEZI</name>
<keyword evidence="3" id="KW-1185">Reference proteome</keyword>
<reference evidence="4" key="2">
    <citation type="submission" date="2020-04" db="EMBL/GenBank/DDBJ databases">
        <authorList>
            <consortium name="NCBI Genome Project"/>
        </authorList>
    </citation>
    <scope>NUCLEOTIDE SEQUENCE</scope>
    <source>
        <strain evidence="4">CBS 342.82</strain>
    </source>
</reference>
<reference evidence="4" key="3">
    <citation type="submission" date="2025-08" db="UniProtKB">
        <authorList>
            <consortium name="RefSeq"/>
        </authorList>
    </citation>
    <scope>IDENTIFICATION</scope>
    <source>
        <strain evidence="4">CBS 342.82</strain>
    </source>
</reference>
<evidence type="ECO:0008006" key="5">
    <source>
        <dbReference type="Google" id="ProtNLM"/>
    </source>
</evidence>
<keyword evidence="1" id="KW-0812">Transmembrane</keyword>
<keyword evidence="2" id="KW-0732">Signal</keyword>
<keyword evidence="1" id="KW-1133">Transmembrane helix</keyword>
<keyword evidence="1" id="KW-0472">Membrane</keyword>
<feature type="signal peptide" evidence="2">
    <location>
        <begin position="1"/>
        <end position="19"/>
    </location>
</feature>
<dbReference type="Proteomes" id="UP000504637">
    <property type="component" value="Unplaced"/>
</dbReference>
<evidence type="ECO:0000256" key="1">
    <source>
        <dbReference type="SAM" id="Phobius"/>
    </source>
</evidence>
<dbReference type="GeneID" id="54360783"/>
<reference evidence="4" key="1">
    <citation type="submission" date="2020-01" db="EMBL/GenBank/DDBJ databases">
        <authorList>
            <consortium name="DOE Joint Genome Institute"/>
            <person name="Haridas S."/>
            <person name="Albert R."/>
            <person name="Binder M."/>
            <person name="Bloem J."/>
            <person name="Labutti K."/>
            <person name="Salamov A."/>
            <person name="Andreopoulos B."/>
            <person name="Baker S.E."/>
            <person name="Barry K."/>
            <person name="Bills G."/>
            <person name="Bluhm B.H."/>
            <person name="Cannon C."/>
            <person name="Castanera R."/>
            <person name="Culley D.E."/>
            <person name="Daum C."/>
            <person name="Ezra D."/>
            <person name="Gonzalez J.B."/>
            <person name="Henrissat B."/>
            <person name="Kuo A."/>
            <person name="Liang C."/>
            <person name="Lipzen A."/>
            <person name="Lutzoni F."/>
            <person name="Magnuson J."/>
            <person name="Mondo S."/>
            <person name="Nolan M."/>
            <person name="Ohm R."/>
            <person name="Pangilinan J."/>
            <person name="Park H.-J."/>
            <person name="Ramirez L."/>
            <person name="Alfaro M."/>
            <person name="Sun H."/>
            <person name="Tritt A."/>
            <person name="Yoshinaga Y."/>
            <person name="Zwiers L.-H."/>
            <person name="Turgeon B.G."/>
            <person name="Goodwin S.B."/>
            <person name="Spatafora J.W."/>
            <person name="Crous P.W."/>
            <person name="Grigoriev I.V."/>
        </authorList>
    </citation>
    <scope>NUCLEOTIDE SEQUENCE</scope>
    <source>
        <strain evidence="4">CBS 342.82</strain>
    </source>
</reference>
<evidence type="ECO:0000313" key="4">
    <source>
        <dbReference type="RefSeq" id="XP_033460969.1"/>
    </source>
</evidence>
<dbReference type="AlphaFoldDB" id="A0A6J3M7Q9"/>
<sequence length="298" mass="31000">MLSPLSILLVLSSVASSLAACYNRDGTLASSAYQACPGQTYCCKTTDTCTSNGLCQDTSNHLPKTDLVYYADGSSANFTNLYQTTTCTNADFSGCVPQCTTRALFQLPQAIVIPWNSTVSPATTFSSRLPQTTTTTSSASSVSSLPAASTLSTTISGTPTAFVSGPSSTSSIAADTASGVSQGTQIGIGIGVGVSQHSPYMFLYAHARAGVLILIIIGVLFWRVQALHNLLRKDKQLHGEVQQRASGFEPAPNYYAAVNNPAAEKPAAITGHAIAPVKVDGPLARVHELPGPQPGELP</sequence>
<evidence type="ECO:0000313" key="3">
    <source>
        <dbReference type="Proteomes" id="UP000504637"/>
    </source>
</evidence>
<feature type="chain" id="PRO_5026680849" description="Mid2 domain-containing protein" evidence="2">
    <location>
        <begin position="20"/>
        <end position="298"/>
    </location>
</feature>
<dbReference type="RefSeq" id="XP_033460969.1">
    <property type="nucleotide sequence ID" value="XM_033602983.1"/>
</dbReference>
<proteinExistence type="predicted"/>
<feature type="transmembrane region" description="Helical" evidence="1">
    <location>
        <begin position="201"/>
        <end position="222"/>
    </location>
</feature>
<accession>A0A6J3M7Q9</accession>
<organism evidence="4">
    <name type="scientific">Dissoconium aciculare CBS 342.82</name>
    <dbReference type="NCBI Taxonomy" id="1314786"/>
    <lineage>
        <taxon>Eukaryota</taxon>
        <taxon>Fungi</taxon>
        <taxon>Dikarya</taxon>
        <taxon>Ascomycota</taxon>
        <taxon>Pezizomycotina</taxon>
        <taxon>Dothideomycetes</taxon>
        <taxon>Dothideomycetidae</taxon>
        <taxon>Mycosphaerellales</taxon>
        <taxon>Dissoconiaceae</taxon>
        <taxon>Dissoconium</taxon>
    </lineage>
</organism>
<evidence type="ECO:0000256" key="2">
    <source>
        <dbReference type="SAM" id="SignalP"/>
    </source>
</evidence>